<gene>
    <name evidence="2" type="ORF">BN990_02259</name>
</gene>
<evidence type="ECO:0000313" key="2">
    <source>
        <dbReference type="EMBL" id="CDQ39942.1"/>
    </source>
</evidence>
<keyword evidence="3" id="KW-1185">Reference proteome</keyword>
<proteinExistence type="predicted"/>
<accession>A0A024QCF0</accession>
<reference evidence="3" key="2">
    <citation type="submission" date="2014-05" db="EMBL/GenBank/DDBJ databases">
        <title>Draft genome sequence of Virgibacillus massiliensis Vm-5.</title>
        <authorList>
            <person name="Khelaifia S."/>
            <person name="Croce O."/>
            <person name="Lagier J.C."/>
            <person name="Raoult D."/>
        </authorList>
    </citation>
    <scope>NUCLEOTIDE SEQUENCE [LARGE SCALE GENOMIC DNA]</scope>
    <source>
        <strain evidence="3">Vm-5</strain>
    </source>
</reference>
<keyword evidence="1" id="KW-0472">Membrane</keyword>
<keyword evidence="1" id="KW-1133">Transmembrane helix</keyword>
<comment type="caution">
    <text evidence="2">The sequence shown here is derived from an EMBL/GenBank/DDBJ whole genome shotgun (WGS) entry which is preliminary data.</text>
</comment>
<evidence type="ECO:0000313" key="3">
    <source>
        <dbReference type="Proteomes" id="UP000028875"/>
    </source>
</evidence>
<evidence type="ECO:0000256" key="1">
    <source>
        <dbReference type="SAM" id="Phobius"/>
    </source>
</evidence>
<feature type="transmembrane region" description="Helical" evidence="1">
    <location>
        <begin position="28"/>
        <end position="49"/>
    </location>
</feature>
<dbReference type="Proteomes" id="UP000028875">
    <property type="component" value="Unassembled WGS sequence"/>
</dbReference>
<sequence>MNNKIQELRKAKGFTQDALAKINLSKEYSINLINVLIVVGISISLFQAYL</sequence>
<dbReference type="AlphaFoldDB" id="A0A024QCF0"/>
<protein>
    <submittedName>
        <fullName evidence="2">Uncharacterized protein</fullName>
    </submittedName>
</protein>
<keyword evidence="1" id="KW-0812">Transmembrane</keyword>
<dbReference type="EMBL" id="CCDP010000001">
    <property type="protein sequence ID" value="CDQ39942.1"/>
    <property type="molecule type" value="Genomic_DNA"/>
</dbReference>
<organism evidence="2 3">
    <name type="scientific">Virgibacillus massiliensis</name>
    <dbReference type="NCBI Taxonomy" id="1462526"/>
    <lineage>
        <taxon>Bacteria</taxon>
        <taxon>Bacillati</taxon>
        <taxon>Bacillota</taxon>
        <taxon>Bacilli</taxon>
        <taxon>Bacillales</taxon>
        <taxon>Bacillaceae</taxon>
        <taxon>Virgibacillus</taxon>
    </lineage>
</organism>
<name>A0A024QCF0_9BACI</name>
<reference evidence="2 3" key="1">
    <citation type="submission" date="2014-03" db="EMBL/GenBank/DDBJ databases">
        <authorList>
            <person name="Urmite Genomes U."/>
        </authorList>
    </citation>
    <scope>NUCLEOTIDE SEQUENCE [LARGE SCALE GENOMIC DNA]</scope>
    <source>
        <strain evidence="2 3">Vm-5</strain>
    </source>
</reference>